<protein>
    <recommendedName>
        <fullName evidence="4">Lipoprotein</fullName>
    </recommendedName>
</protein>
<evidence type="ECO:0008006" key="4">
    <source>
        <dbReference type="Google" id="ProtNLM"/>
    </source>
</evidence>
<dbReference type="Pfam" id="PF03640">
    <property type="entry name" value="Lipoprotein_15"/>
    <property type="match status" value="2"/>
</dbReference>
<organism evidence="2 3">
    <name type="scientific">Actinomadura geliboluensis</name>
    <dbReference type="NCBI Taxonomy" id="882440"/>
    <lineage>
        <taxon>Bacteria</taxon>
        <taxon>Bacillati</taxon>
        <taxon>Actinomycetota</taxon>
        <taxon>Actinomycetes</taxon>
        <taxon>Streptosporangiales</taxon>
        <taxon>Thermomonosporaceae</taxon>
        <taxon>Actinomadura</taxon>
    </lineage>
</organism>
<feature type="region of interest" description="Disordered" evidence="1">
    <location>
        <begin position="47"/>
        <end position="86"/>
    </location>
</feature>
<dbReference type="InterPro" id="IPR005297">
    <property type="entry name" value="Lipoprotein_repeat"/>
</dbReference>
<dbReference type="AlphaFoldDB" id="A0A5S4GW97"/>
<sequence>MLQARGGGTGRPSGADHRSRRRNTASVAVLAAAATLAAVAGCGDGGGSSNGSGSGSGYGQSSPTSAAPTGGATGESIKTANVGNLGPVLVDGEGRTVYLFEKDTGNKSSCAGGCAAVWPPVTTGAKPTPGSGVDAAKLSTTKRSDGTMEVSYAGHPLYYYAPDGTTPGSAKGQGLNQFGAKWFVLSASGSAVTK</sequence>
<accession>A0A5S4GW97</accession>
<name>A0A5S4GW97_9ACTN</name>
<feature type="compositionally biased region" description="Gly residues" evidence="1">
    <location>
        <begin position="47"/>
        <end position="58"/>
    </location>
</feature>
<feature type="compositionally biased region" description="Gly residues" evidence="1">
    <location>
        <begin position="1"/>
        <end position="11"/>
    </location>
</feature>
<gene>
    <name evidence="2" type="ORF">ETD96_19480</name>
</gene>
<dbReference type="GO" id="GO:0043448">
    <property type="term" value="P:alkane catabolic process"/>
    <property type="evidence" value="ECO:0007669"/>
    <property type="project" value="TreeGrafter"/>
</dbReference>
<dbReference type="EMBL" id="VCKZ01000136">
    <property type="protein sequence ID" value="TMR37012.1"/>
    <property type="molecule type" value="Genomic_DNA"/>
</dbReference>
<dbReference type="RefSeq" id="WP_138637897.1">
    <property type="nucleotide sequence ID" value="NZ_VCKZ01000136.1"/>
</dbReference>
<keyword evidence="3" id="KW-1185">Reference proteome</keyword>
<reference evidence="2 3" key="1">
    <citation type="submission" date="2019-05" db="EMBL/GenBank/DDBJ databases">
        <title>Draft genome sequence of Actinomadura geliboluensis A8036.</title>
        <authorList>
            <person name="Saricaoglu S."/>
            <person name="Isik K."/>
        </authorList>
    </citation>
    <scope>NUCLEOTIDE SEQUENCE [LARGE SCALE GENOMIC DNA]</scope>
    <source>
        <strain evidence="2 3">A8036</strain>
    </source>
</reference>
<comment type="caution">
    <text evidence="2">The sequence shown here is derived from an EMBL/GenBank/DDBJ whole genome shotgun (WGS) entry which is preliminary data.</text>
</comment>
<evidence type="ECO:0000313" key="3">
    <source>
        <dbReference type="Proteomes" id="UP000305238"/>
    </source>
</evidence>
<evidence type="ECO:0000256" key="1">
    <source>
        <dbReference type="SAM" id="MobiDB-lite"/>
    </source>
</evidence>
<evidence type="ECO:0000313" key="2">
    <source>
        <dbReference type="EMBL" id="TMR37012.1"/>
    </source>
</evidence>
<dbReference type="OrthoDB" id="597632at2"/>
<feature type="region of interest" description="Disordered" evidence="1">
    <location>
        <begin position="1"/>
        <end position="24"/>
    </location>
</feature>
<dbReference type="PANTHER" id="PTHR39335">
    <property type="entry name" value="BLL4220 PROTEIN"/>
    <property type="match status" value="1"/>
</dbReference>
<dbReference type="PANTHER" id="PTHR39335:SF1">
    <property type="entry name" value="BLL4220 PROTEIN"/>
    <property type="match status" value="1"/>
</dbReference>
<proteinExistence type="predicted"/>
<dbReference type="Proteomes" id="UP000305238">
    <property type="component" value="Unassembled WGS sequence"/>
</dbReference>